<sequence length="152" mass="16974">MGMFCFVPSSKPTTANFFDSEGHLQRVELPVKAAELMLEAPGSIVCPVEELRKTRVVWALRADEELQAGKYYLMFPAKKVYSKVSETEMKLIDTACRKKGKTVGPKVFPTSGEEGEDSSKLLGEDCDTGFPNCKLGNCKQWRPMLEPIYEGK</sequence>
<dbReference type="PANTHER" id="PTHR33052">
    <property type="entry name" value="DUF4228 DOMAIN PROTEIN-RELATED"/>
    <property type="match status" value="1"/>
</dbReference>
<dbReference type="OrthoDB" id="777898at2759"/>
<dbReference type="Proteomes" id="UP000631114">
    <property type="component" value="Unassembled WGS sequence"/>
</dbReference>
<protein>
    <submittedName>
        <fullName evidence="1">Uncharacterized protein</fullName>
    </submittedName>
</protein>
<dbReference type="AlphaFoldDB" id="A0A835LT77"/>
<comment type="caution">
    <text evidence="1">The sequence shown here is derived from an EMBL/GenBank/DDBJ whole genome shotgun (WGS) entry which is preliminary data.</text>
</comment>
<evidence type="ECO:0000313" key="2">
    <source>
        <dbReference type="Proteomes" id="UP000631114"/>
    </source>
</evidence>
<gene>
    <name evidence="1" type="ORF">IFM89_033475</name>
</gene>
<reference evidence="1 2" key="1">
    <citation type="submission" date="2020-10" db="EMBL/GenBank/DDBJ databases">
        <title>The Coptis chinensis genome and diversification of protoberbering-type alkaloids.</title>
        <authorList>
            <person name="Wang B."/>
            <person name="Shu S."/>
            <person name="Song C."/>
            <person name="Liu Y."/>
        </authorList>
    </citation>
    <scope>NUCLEOTIDE SEQUENCE [LARGE SCALE GENOMIC DNA]</scope>
    <source>
        <strain evidence="1">HL-2020</strain>
        <tissue evidence="1">Leaf</tissue>
    </source>
</reference>
<dbReference type="Pfam" id="PF14009">
    <property type="entry name" value="PADRE"/>
    <property type="match status" value="1"/>
</dbReference>
<keyword evidence="2" id="KW-1185">Reference proteome</keyword>
<organism evidence="1 2">
    <name type="scientific">Coptis chinensis</name>
    <dbReference type="NCBI Taxonomy" id="261450"/>
    <lineage>
        <taxon>Eukaryota</taxon>
        <taxon>Viridiplantae</taxon>
        <taxon>Streptophyta</taxon>
        <taxon>Embryophyta</taxon>
        <taxon>Tracheophyta</taxon>
        <taxon>Spermatophyta</taxon>
        <taxon>Magnoliopsida</taxon>
        <taxon>Ranunculales</taxon>
        <taxon>Ranunculaceae</taxon>
        <taxon>Coptidoideae</taxon>
        <taxon>Coptis</taxon>
    </lineage>
</organism>
<dbReference type="EMBL" id="JADFTS010000005">
    <property type="protein sequence ID" value="KAF9607268.1"/>
    <property type="molecule type" value="Genomic_DNA"/>
</dbReference>
<name>A0A835LT77_9MAGN</name>
<dbReference type="InterPro" id="IPR025322">
    <property type="entry name" value="PADRE_dom"/>
</dbReference>
<evidence type="ECO:0000313" key="1">
    <source>
        <dbReference type="EMBL" id="KAF9607268.1"/>
    </source>
</evidence>
<proteinExistence type="predicted"/>
<accession>A0A835LT77</accession>